<name>A0ABW5QA98_9BACI</name>
<dbReference type="CDD" id="cd10917">
    <property type="entry name" value="CE4_NodB_like_6s_7s"/>
    <property type="match status" value="1"/>
</dbReference>
<dbReference type="EMBL" id="JBHUMZ010000019">
    <property type="protein sequence ID" value="MFD2638592.1"/>
    <property type="molecule type" value="Genomic_DNA"/>
</dbReference>
<protein>
    <submittedName>
        <fullName evidence="2">Polysaccharide deacetylase family protein</fullName>
        <ecNumber evidence="2">3.-.-.-</ecNumber>
    </submittedName>
</protein>
<proteinExistence type="predicted"/>
<keyword evidence="3" id="KW-1185">Reference proteome</keyword>
<dbReference type="SUPFAM" id="SSF88713">
    <property type="entry name" value="Glycoside hydrolase/deacetylase"/>
    <property type="match status" value="1"/>
</dbReference>
<dbReference type="GO" id="GO:0016787">
    <property type="term" value="F:hydrolase activity"/>
    <property type="evidence" value="ECO:0007669"/>
    <property type="project" value="UniProtKB-KW"/>
</dbReference>
<dbReference type="PROSITE" id="PS51677">
    <property type="entry name" value="NODB"/>
    <property type="match status" value="1"/>
</dbReference>
<dbReference type="Pfam" id="PF01522">
    <property type="entry name" value="Polysacc_deac_1"/>
    <property type="match status" value="1"/>
</dbReference>
<evidence type="ECO:0000313" key="3">
    <source>
        <dbReference type="Proteomes" id="UP001597452"/>
    </source>
</evidence>
<accession>A0ABW5QA98</accession>
<dbReference type="Gene3D" id="3.20.20.370">
    <property type="entry name" value="Glycoside hydrolase/deacetylase"/>
    <property type="match status" value="1"/>
</dbReference>
<keyword evidence="2" id="KW-0378">Hydrolase</keyword>
<dbReference type="PANTHER" id="PTHR10587">
    <property type="entry name" value="GLYCOSYL TRANSFERASE-RELATED"/>
    <property type="match status" value="1"/>
</dbReference>
<dbReference type="EC" id="3.-.-.-" evidence="2"/>
<sequence>MPFGKRGMIMIKSLFIVGIIGITSLSSSLAADEERSFPVYKVDQDYISSLPRQYVALTFDDGPSEYTKVIADILSERGVAGTFFFIGEKIEEHPEIVHYVKDQGHMVGSHSYEHNNLTELTPQLLENDMLEAVTGLEGLVGHQVELFRPPFGSADEEVVEVVKDQGLKMVMWNRDPKDWNRAEAQDILDYFYTVDSAGGIYILHENPDTVEALPQILDYLQSEDLQVVGLQ</sequence>
<dbReference type="Proteomes" id="UP001597452">
    <property type="component" value="Unassembled WGS sequence"/>
</dbReference>
<gene>
    <name evidence="2" type="ORF">ACFSW4_06940</name>
</gene>
<dbReference type="InterPro" id="IPR002509">
    <property type="entry name" value="NODB_dom"/>
</dbReference>
<reference evidence="3" key="1">
    <citation type="journal article" date="2019" name="Int. J. Syst. Evol. Microbiol.">
        <title>The Global Catalogue of Microorganisms (GCM) 10K type strain sequencing project: providing services to taxonomists for standard genome sequencing and annotation.</title>
        <authorList>
            <consortium name="The Broad Institute Genomics Platform"/>
            <consortium name="The Broad Institute Genome Sequencing Center for Infectious Disease"/>
            <person name="Wu L."/>
            <person name="Ma J."/>
        </authorList>
    </citation>
    <scope>NUCLEOTIDE SEQUENCE [LARGE SCALE GENOMIC DNA]</scope>
    <source>
        <strain evidence="3">TISTR 1571</strain>
    </source>
</reference>
<evidence type="ECO:0000313" key="2">
    <source>
        <dbReference type="EMBL" id="MFD2638592.1"/>
    </source>
</evidence>
<feature type="domain" description="NodB homology" evidence="1">
    <location>
        <begin position="53"/>
        <end position="228"/>
    </location>
</feature>
<evidence type="ECO:0000259" key="1">
    <source>
        <dbReference type="PROSITE" id="PS51677"/>
    </source>
</evidence>
<organism evidence="2 3">
    <name type="scientific">Piscibacillus salipiscarius</name>
    <dbReference type="NCBI Taxonomy" id="299480"/>
    <lineage>
        <taxon>Bacteria</taxon>
        <taxon>Bacillati</taxon>
        <taxon>Bacillota</taxon>
        <taxon>Bacilli</taxon>
        <taxon>Bacillales</taxon>
        <taxon>Bacillaceae</taxon>
        <taxon>Piscibacillus</taxon>
    </lineage>
</organism>
<comment type="caution">
    <text evidence="2">The sequence shown here is derived from an EMBL/GenBank/DDBJ whole genome shotgun (WGS) entry which is preliminary data.</text>
</comment>
<dbReference type="InterPro" id="IPR011330">
    <property type="entry name" value="Glyco_hydro/deAcase_b/a-brl"/>
</dbReference>
<dbReference type="InterPro" id="IPR050248">
    <property type="entry name" value="Polysacc_deacetylase_ArnD"/>
</dbReference>